<dbReference type="EMBL" id="AMZH03002825">
    <property type="protein sequence ID" value="RRT74272.1"/>
    <property type="molecule type" value="Genomic_DNA"/>
</dbReference>
<name>A0A427ADJ9_ENSVE</name>
<comment type="caution">
    <text evidence="1">The sequence shown here is derived from an EMBL/GenBank/DDBJ whole genome shotgun (WGS) entry which is preliminary data.</text>
</comment>
<accession>A0A427ADJ9</accession>
<evidence type="ECO:0000313" key="2">
    <source>
        <dbReference type="Proteomes" id="UP000287651"/>
    </source>
</evidence>
<organism evidence="1 2">
    <name type="scientific">Ensete ventricosum</name>
    <name type="common">Abyssinian banana</name>
    <name type="synonym">Musa ensete</name>
    <dbReference type="NCBI Taxonomy" id="4639"/>
    <lineage>
        <taxon>Eukaryota</taxon>
        <taxon>Viridiplantae</taxon>
        <taxon>Streptophyta</taxon>
        <taxon>Embryophyta</taxon>
        <taxon>Tracheophyta</taxon>
        <taxon>Spermatophyta</taxon>
        <taxon>Magnoliopsida</taxon>
        <taxon>Liliopsida</taxon>
        <taxon>Zingiberales</taxon>
        <taxon>Musaceae</taxon>
        <taxon>Ensete</taxon>
    </lineage>
</organism>
<reference evidence="1 2" key="1">
    <citation type="journal article" date="2014" name="Agronomy (Basel)">
        <title>A Draft Genome Sequence for Ensete ventricosum, the Drought-Tolerant Tree Against Hunger.</title>
        <authorList>
            <person name="Harrison J."/>
            <person name="Moore K.A."/>
            <person name="Paszkiewicz K."/>
            <person name="Jones T."/>
            <person name="Grant M."/>
            <person name="Ambacheew D."/>
            <person name="Muzemil S."/>
            <person name="Studholme D.J."/>
        </authorList>
    </citation>
    <scope>NUCLEOTIDE SEQUENCE [LARGE SCALE GENOMIC DNA]</scope>
</reference>
<proteinExistence type="predicted"/>
<dbReference type="AlphaFoldDB" id="A0A427ADJ9"/>
<protein>
    <submittedName>
        <fullName evidence="1">Uncharacterized protein</fullName>
    </submittedName>
</protein>
<evidence type="ECO:0000313" key="1">
    <source>
        <dbReference type="EMBL" id="RRT74272.1"/>
    </source>
</evidence>
<sequence>MLPGLETCRVRLPFEQEGTHLRTGVEDNRGSDGDLALWVSIRSRSGVQDPTIDLEVHMGPNQVDISPIISGVHHRFIVMKAKIDDDGDDQCNLRTTTTWMLAFYQNKEREGTRMDHFSSLSLIHLHLVLRLCDSCFPTCDIAANGITSPTRHSLSVIGSQSSETALVGDGKTSNLWRKRDIS</sequence>
<gene>
    <name evidence="1" type="ORF">B296_00021527</name>
</gene>
<dbReference type="Proteomes" id="UP000287651">
    <property type="component" value="Unassembled WGS sequence"/>
</dbReference>